<proteinExistence type="predicted"/>
<keyword evidence="2" id="KW-1185">Reference proteome</keyword>
<name>A0A372FS44_9ACTN</name>
<organism evidence="1 2">
    <name type="scientific">Micromonospora craniellae</name>
    <dbReference type="NCBI Taxonomy" id="2294034"/>
    <lineage>
        <taxon>Bacteria</taxon>
        <taxon>Bacillati</taxon>
        <taxon>Actinomycetota</taxon>
        <taxon>Actinomycetes</taxon>
        <taxon>Micromonosporales</taxon>
        <taxon>Micromonosporaceae</taxon>
        <taxon>Micromonospora</taxon>
    </lineage>
</organism>
<gene>
    <name evidence="1" type="ORF">D0Q02_28500</name>
</gene>
<evidence type="ECO:0000313" key="2">
    <source>
        <dbReference type="Proteomes" id="UP000262621"/>
    </source>
</evidence>
<dbReference type="EMBL" id="QVFU01000067">
    <property type="protein sequence ID" value="RFS43329.1"/>
    <property type="molecule type" value="Genomic_DNA"/>
</dbReference>
<sequence>MELSQTLAEFADARPGGGVVHGAVFEGGVVAADGCLGGGDLMGGRAEFGASVVAGGVALGVSAFDHGGQDGFGGGVEVV</sequence>
<comment type="caution">
    <text evidence="1">The sequence shown here is derived from an EMBL/GenBank/DDBJ whole genome shotgun (WGS) entry which is preliminary data.</text>
</comment>
<dbReference type="Proteomes" id="UP000262621">
    <property type="component" value="Unassembled WGS sequence"/>
</dbReference>
<evidence type="ECO:0000313" key="1">
    <source>
        <dbReference type="EMBL" id="RFS43329.1"/>
    </source>
</evidence>
<protein>
    <submittedName>
        <fullName evidence="1">Uncharacterized protein</fullName>
    </submittedName>
</protein>
<accession>A0A372FS44</accession>
<reference evidence="1 2" key="1">
    <citation type="submission" date="2018-08" db="EMBL/GenBank/DDBJ databases">
        <title>Verrucosispora craniellae sp. nov., isolated from a marine sponge in the South China Sea.</title>
        <authorList>
            <person name="Li L."/>
            <person name="Lin H.W."/>
        </authorList>
    </citation>
    <scope>NUCLEOTIDE SEQUENCE [LARGE SCALE GENOMIC DNA]</scope>
    <source>
        <strain evidence="1 2">LHW63014</strain>
    </source>
</reference>
<dbReference type="AlphaFoldDB" id="A0A372FS44"/>